<evidence type="ECO:0000259" key="9">
    <source>
        <dbReference type="PROSITE" id="PS51504"/>
    </source>
</evidence>
<dbReference type="GO" id="GO:0006334">
    <property type="term" value="P:nucleosome assembly"/>
    <property type="evidence" value="ECO:0007669"/>
    <property type="project" value="InterPro"/>
</dbReference>
<dbReference type="Gene3D" id="1.10.10.10">
    <property type="entry name" value="Winged helix-like DNA-binding domain superfamily/Winged helix DNA-binding domain"/>
    <property type="match status" value="1"/>
</dbReference>
<dbReference type="InParanoid" id="A0A7R8YQZ0"/>
<dbReference type="InterPro" id="IPR005818">
    <property type="entry name" value="Histone_H1/H5_H15"/>
</dbReference>
<evidence type="ECO:0000256" key="3">
    <source>
        <dbReference type="ARBA" id="ARBA00004286"/>
    </source>
</evidence>
<comment type="similarity">
    <text evidence="7">Belongs to the histone H1/H5 family.</text>
</comment>
<dbReference type="GO" id="GO:0005634">
    <property type="term" value="C:nucleus"/>
    <property type="evidence" value="ECO:0007669"/>
    <property type="project" value="UniProtKB-SubCell"/>
</dbReference>
<evidence type="ECO:0000256" key="6">
    <source>
        <dbReference type="ARBA" id="ARBA00023242"/>
    </source>
</evidence>
<keyword evidence="4 7" id="KW-0158">Chromosome</keyword>
<feature type="domain" description="H15" evidence="9">
    <location>
        <begin position="1"/>
        <end position="69"/>
    </location>
</feature>
<evidence type="ECO:0000256" key="4">
    <source>
        <dbReference type="ARBA" id="ARBA00022454"/>
    </source>
</evidence>
<dbReference type="OrthoDB" id="8251629at2759"/>
<dbReference type="GO" id="GO:0030527">
    <property type="term" value="F:structural constituent of chromatin"/>
    <property type="evidence" value="ECO:0007669"/>
    <property type="project" value="InterPro"/>
</dbReference>
<evidence type="ECO:0000256" key="7">
    <source>
        <dbReference type="RuleBase" id="RU003894"/>
    </source>
</evidence>
<keyword evidence="11" id="KW-1185">Reference proteome</keyword>
<evidence type="ECO:0000313" key="10">
    <source>
        <dbReference type="EMBL" id="CAD7082371.1"/>
    </source>
</evidence>
<reference evidence="10 11" key="1">
    <citation type="submission" date="2020-11" db="EMBL/GenBank/DDBJ databases">
        <authorList>
            <person name="Wallbank WR R."/>
            <person name="Pardo Diaz C."/>
            <person name="Kozak K."/>
            <person name="Martin S."/>
            <person name="Jiggins C."/>
            <person name="Moest M."/>
            <person name="Warren A I."/>
            <person name="Generalovic N T."/>
            <person name="Byers J.R.P. K."/>
            <person name="Montejo-Kovacevich G."/>
            <person name="Yen C E."/>
        </authorList>
    </citation>
    <scope>NUCLEOTIDE SEQUENCE [LARGE SCALE GENOMIC DNA]</scope>
</reference>
<dbReference type="FunFam" id="1.10.10.10:FF:000140">
    <property type="entry name" value="Histone H1.0"/>
    <property type="match status" value="1"/>
</dbReference>
<dbReference type="PROSITE" id="PS51504">
    <property type="entry name" value="H15"/>
    <property type="match status" value="1"/>
</dbReference>
<evidence type="ECO:0000256" key="5">
    <source>
        <dbReference type="ARBA" id="ARBA00023125"/>
    </source>
</evidence>
<dbReference type="GO" id="GO:0030261">
    <property type="term" value="P:chromosome condensation"/>
    <property type="evidence" value="ECO:0007669"/>
    <property type="project" value="TreeGrafter"/>
</dbReference>
<dbReference type="PANTHER" id="PTHR11467:SF20">
    <property type="entry name" value="H15 DOMAIN-CONTAINING PROTEIN-RELATED"/>
    <property type="match status" value="1"/>
</dbReference>
<dbReference type="AlphaFoldDB" id="A0A7R8YQZ0"/>
<dbReference type="GO" id="GO:0003690">
    <property type="term" value="F:double-stranded DNA binding"/>
    <property type="evidence" value="ECO:0007669"/>
    <property type="project" value="TreeGrafter"/>
</dbReference>
<dbReference type="InterPro" id="IPR005819">
    <property type="entry name" value="H1/H5"/>
</dbReference>
<dbReference type="PRINTS" id="PR00624">
    <property type="entry name" value="HISTONEH5"/>
</dbReference>
<dbReference type="PANTHER" id="PTHR11467">
    <property type="entry name" value="HISTONE H1"/>
    <property type="match status" value="1"/>
</dbReference>
<proteinExistence type="inferred from homology"/>
<feature type="compositionally biased region" description="Basic residues" evidence="8">
    <location>
        <begin position="129"/>
        <end position="146"/>
    </location>
</feature>
<evidence type="ECO:0000256" key="2">
    <source>
        <dbReference type="ARBA" id="ARBA00004123"/>
    </source>
</evidence>
<organism evidence="10 11">
    <name type="scientific">Hermetia illucens</name>
    <name type="common">Black soldier fly</name>
    <dbReference type="NCBI Taxonomy" id="343691"/>
    <lineage>
        <taxon>Eukaryota</taxon>
        <taxon>Metazoa</taxon>
        <taxon>Ecdysozoa</taxon>
        <taxon>Arthropoda</taxon>
        <taxon>Hexapoda</taxon>
        <taxon>Insecta</taxon>
        <taxon>Pterygota</taxon>
        <taxon>Neoptera</taxon>
        <taxon>Endopterygota</taxon>
        <taxon>Diptera</taxon>
        <taxon>Brachycera</taxon>
        <taxon>Stratiomyomorpha</taxon>
        <taxon>Stratiomyidae</taxon>
        <taxon>Hermetiinae</taxon>
        <taxon>Hermetia</taxon>
    </lineage>
</organism>
<dbReference type="Pfam" id="PF00538">
    <property type="entry name" value="Linker_histone"/>
    <property type="match status" value="1"/>
</dbReference>
<name>A0A7R8YQZ0_HERIL</name>
<feature type="compositionally biased region" description="Basic residues" evidence="8">
    <location>
        <begin position="167"/>
        <end position="178"/>
    </location>
</feature>
<keyword evidence="6 7" id="KW-0539">Nucleus</keyword>
<evidence type="ECO:0000256" key="1">
    <source>
        <dbReference type="ARBA" id="ARBA00002809"/>
    </source>
</evidence>
<dbReference type="InterPro" id="IPR036390">
    <property type="entry name" value="WH_DNA-bd_sf"/>
</dbReference>
<feature type="compositionally biased region" description="Basic residues" evidence="8">
    <location>
        <begin position="80"/>
        <end position="91"/>
    </location>
</feature>
<dbReference type="GO" id="GO:0000786">
    <property type="term" value="C:nucleosome"/>
    <property type="evidence" value="ECO:0007669"/>
    <property type="project" value="InterPro"/>
</dbReference>
<dbReference type="Proteomes" id="UP000594454">
    <property type="component" value="Chromosome 2"/>
</dbReference>
<dbReference type="GO" id="GO:0045910">
    <property type="term" value="P:negative regulation of DNA recombination"/>
    <property type="evidence" value="ECO:0007669"/>
    <property type="project" value="TreeGrafter"/>
</dbReference>
<gene>
    <name evidence="10" type="ORF">HERILL_LOCUS5407</name>
</gene>
<feature type="compositionally biased region" description="Basic and acidic residues" evidence="8">
    <location>
        <begin position="114"/>
        <end position="125"/>
    </location>
</feature>
<keyword evidence="5 7" id="KW-0238">DNA-binding</keyword>
<protein>
    <recommendedName>
        <fullName evidence="9">H15 domain-containing protein</fullName>
    </recommendedName>
</protein>
<dbReference type="SMART" id="SM00526">
    <property type="entry name" value="H15"/>
    <property type="match status" value="1"/>
</dbReference>
<sequence>MMILAAIEGLKGRSGSSIPAIGKYIAHTYGVDTEKSKVHIKRYLKKAVESGELIQTKGKGFTGSFKISKTKKTELAKEKTKAKKAEKKSKSPKTASGKKQGPKASAAVKPKKPKGSDDVNDEKGLKLKIPMKKKTMAKSKQKKTKPSVKEKDSKIVLKRASLIGNMKPHKTTKKRNKTAKSTPEAA</sequence>
<dbReference type="SUPFAM" id="SSF46785">
    <property type="entry name" value="Winged helix' DNA-binding domain"/>
    <property type="match status" value="1"/>
</dbReference>
<dbReference type="EMBL" id="LR899010">
    <property type="protein sequence ID" value="CAD7082371.1"/>
    <property type="molecule type" value="Genomic_DNA"/>
</dbReference>
<comment type="function">
    <text evidence="1">Histones H1 are necessary for the condensation of nucleosome chains into higher-order structures.</text>
</comment>
<accession>A0A7R8YQZ0</accession>
<evidence type="ECO:0000313" key="11">
    <source>
        <dbReference type="Proteomes" id="UP000594454"/>
    </source>
</evidence>
<feature type="region of interest" description="Disordered" evidence="8">
    <location>
        <begin position="72"/>
        <end position="186"/>
    </location>
</feature>
<comment type="subcellular location">
    <subcellularLocation>
        <location evidence="3">Chromosome</location>
    </subcellularLocation>
    <subcellularLocation>
        <location evidence="2 7">Nucleus</location>
    </subcellularLocation>
</comment>
<dbReference type="GO" id="GO:0031492">
    <property type="term" value="F:nucleosomal DNA binding"/>
    <property type="evidence" value="ECO:0007669"/>
    <property type="project" value="TreeGrafter"/>
</dbReference>
<dbReference type="CDD" id="cd00073">
    <property type="entry name" value="H15"/>
    <property type="match status" value="1"/>
</dbReference>
<evidence type="ECO:0000256" key="8">
    <source>
        <dbReference type="SAM" id="MobiDB-lite"/>
    </source>
</evidence>
<dbReference type="InterPro" id="IPR036388">
    <property type="entry name" value="WH-like_DNA-bd_sf"/>
</dbReference>